<dbReference type="Proteomes" id="UP000447355">
    <property type="component" value="Unassembled WGS sequence"/>
</dbReference>
<organism evidence="1 2">
    <name type="scientific">Duganella vulcania</name>
    <dbReference type="NCBI Taxonomy" id="2692166"/>
    <lineage>
        <taxon>Bacteria</taxon>
        <taxon>Pseudomonadati</taxon>
        <taxon>Pseudomonadota</taxon>
        <taxon>Betaproteobacteria</taxon>
        <taxon>Burkholderiales</taxon>
        <taxon>Oxalobacteraceae</taxon>
        <taxon>Telluria group</taxon>
        <taxon>Duganella</taxon>
    </lineage>
</organism>
<sequence>MNLILFGGKYLVANKDFLMMAIVPPAEIEHQVKITEPLTIPLHDAFLLEIENGWRLVGGVNVTGATVSRVTLTDVHPGSRERAALLEQIGIPVLSRMEGAGNLAKYGIDMFDISRLFLRKVRP</sequence>
<name>A0A845GGQ0_9BURK</name>
<protein>
    <submittedName>
        <fullName evidence="1">Uncharacterized protein</fullName>
    </submittedName>
</protein>
<dbReference type="RefSeq" id="WP_161081836.1">
    <property type="nucleotide sequence ID" value="NZ_WWCX01000001.1"/>
</dbReference>
<dbReference type="EMBL" id="WWCX01000001">
    <property type="protein sequence ID" value="MYM92575.1"/>
    <property type="molecule type" value="Genomic_DNA"/>
</dbReference>
<evidence type="ECO:0000313" key="2">
    <source>
        <dbReference type="Proteomes" id="UP000447355"/>
    </source>
</evidence>
<accession>A0A845GGQ0</accession>
<comment type="caution">
    <text evidence="1">The sequence shown here is derived from an EMBL/GenBank/DDBJ whole genome shotgun (WGS) entry which is preliminary data.</text>
</comment>
<gene>
    <name evidence="1" type="ORF">GTP90_01725</name>
</gene>
<proteinExistence type="predicted"/>
<reference evidence="1" key="1">
    <citation type="submission" date="2019-12" db="EMBL/GenBank/DDBJ databases">
        <title>Novel species isolated from a subtropical stream in China.</title>
        <authorList>
            <person name="Lu H."/>
        </authorList>
    </citation>
    <scope>NUCLEOTIDE SEQUENCE [LARGE SCALE GENOMIC DNA]</scope>
    <source>
        <strain evidence="1">FT81W</strain>
    </source>
</reference>
<evidence type="ECO:0000313" key="1">
    <source>
        <dbReference type="EMBL" id="MYM92575.1"/>
    </source>
</evidence>
<dbReference type="AlphaFoldDB" id="A0A845GGQ0"/>